<dbReference type="PANTHER" id="PTHR37534">
    <property type="entry name" value="TRANSCRIPTIONAL ACTIVATOR PROTEIN UGA3"/>
    <property type="match status" value="1"/>
</dbReference>
<feature type="region of interest" description="Disordered" evidence="3">
    <location>
        <begin position="160"/>
        <end position="231"/>
    </location>
</feature>
<dbReference type="PROSITE" id="PS00463">
    <property type="entry name" value="ZN2_CY6_FUNGAL_1"/>
    <property type="match status" value="1"/>
</dbReference>
<dbReference type="GO" id="GO:0000976">
    <property type="term" value="F:transcription cis-regulatory region binding"/>
    <property type="evidence" value="ECO:0007669"/>
    <property type="project" value="TreeGrafter"/>
</dbReference>
<sequence length="763" mass="84624">MPRSRTGCLTCRQRKLKCSEEKPVCAQCIKANRTCVPSSGITFRHQQNPSLNGVGIGESGLKRFYGYKETFDKDVTWVSVPRDLKFVNTINPYDDDDESPTPETNSFESRDYRQADVPLVDDNLAERLALLANNASRLSEDRRSAYPAYATQGLEALSNAASQDPCSYVVPTPNMSRDVRDASQQPPPSLSASWYDQHALSHARSEPVTTRHHSATDKAPDGNIDPRLDSHVRSPSYINAFSRPSSRSKGSLSYGSCIYEPELAFLLRDFSERAGRWMDLFDHRLFFATRVPELATQCPLLLYAAVACSAKRLARVYGGSSVGLISSSRRSGNESWPSPLLSAQGWSRKACEYYDLAVSLVRQALAGVTRPPTLSLPQAISLDAVSTAQSVSLPSIESDEVFAATAILCVYEFIDTSTFEWSRHLDGAKSLFDIANDSVVPLNLPLSPVSVAQQAFRQSDHQSSITVAPPRTSSQARRAVFWNFARQDMLHAFINNHVTRLDTSDLEMWRIAGLKLTADGFVCPSKPQHPDYTAENAMPDDLISNALIWLLQKLVNFIAAGDDVPEALSPNGLGMRQQELLEYWKSLDEQLRAWYEGLPDSFRPAAVTQSKTSHYGILNMEERWFARPMCASTMQSYHFARIQLLHNKPHLSTGATSALGALDFRATSLAARHASYATILEHSRAHAKEIMSIALGGTDEAALVHSVQPLWTAGLVLGNASWRRIIITQLRAIEKDTGWASDYRVQNLLDLWQLPPNWPGDVG</sequence>
<dbReference type="GO" id="GO:0000981">
    <property type="term" value="F:DNA-binding transcription factor activity, RNA polymerase II-specific"/>
    <property type="evidence" value="ECO:0007669"/>
    <property type="project" value="InterPro"/>
</dbReference>
<comment type="subcellular location">
    <subcellularLocation>
        <location evidence="1">Nucleus</location>
    </subcellularLocation>
</comment>
<dbReference type="InterPro" id="IPR001138">
    <property type="entry name" value="Zn2Cys6_DnaBD"/>
</dbReference>
<organism evidence="5 6">
    <name type="scientific">Baudoinia panamericana (strain UAMH 10762)</name>
    <name type="common">Angels' share fungus</name>
    <name type="synonym">Baudoinia compniacensis (strain UAMH 10762)</name>
    <dbReference type="NCBI Taxonomy" id="717646"/>
    <lineage>
        <taxon>Eukaryota</taxon>
        <taxon>Fungi</taxon>
        <taxon>Dikarya</taxon>
        <taxon>Ascomycota</taxon>
        <taxon>Pezizomycotina</taxon>
        <taxon>Dothideomycetes</taxon>
        <taxon>Dothideomycetidae</taxon>
        <taxon>Mycosphaerellales</taxon>
        <taxon>Teratosphaeriaceae</taxon>
        <taxon>Baudoinia</taxon>
    </lineage>
</organism>
<feature type="region of interest" description="Disordered" evidence="3">
    <location>
        <begin position="91"/>
        <end position="114"/>
    </location>
</feature>
<dbReference type="GO" id="GO:0045944">
    <property type="term" value="P:positive regulation of transcription by RNA polymerase II"/>
    <property type="evidence" value="ECO:0007669"/>
    <property type="project" value="TreeGrafter"/>
</dbReference>
<dbReference type="RefSeq" id="XP_007678427.1">
    <property type="nucleotide sequence ID" value="XM_007680237.1"/>
</dbReference>
<dbReference type="Pfam" id="PF11951">
    <property type="entry name" value="Fungal_trans_2"/>
    <property type="match status" value="1"/>
</dbReference>
<dbReference type="InterPro" id="IPR021858">
    <property type="entry name" value="Fun_TF"/>
</dbReference>
<keyword evidence="6" id="KW-1185">Reference proteome</keyword>
<gene>
    <name evidence="5" type="ORF">BAUCODRAFT_124270</name>
</gene>
<dbReference type="EMBL" id="KB445558">
    <property type="protein sequence ID" value="EMC94665.1"/>
    <property type="molecule type" value="Genomic_DNA"/>
</dbReference>
<dbReference type="OrthoDB" id="5418899at2759"/>
<proteinExistence type="predicted"/>
<evidence type="ECO:0000313" key="6">
    <source>
        <dbReference type="Proteomes" id="UP000011761"/>
    </source>
</evidence>
<dbReference type="GO" id="GO:0008270">
    <property type="term" value="F:zinc ion binding"/>
    <property type="evidence" value="ECO:0007669"/>
    <property type="project" value="InterPro"/>
</dbReference>
<keyword evidence="2" id="KW-0539">Nucleus</keyword>
<dbReference type="KEGG" id="bcom:BAUCODRAFT_124270"/>
<dbReference type="Gene3D" id="4.10.240.10">
    <property type="entry name" value="Zn(2)-C6 fungal-type DNA-binding domain"/>
    <property type="match status" value="1"/>
</dbReference>
<evidence type="ECO:0000256" key="2">
    <source>
        <dbReference type="ARBA" id="ARBA00023242"/>
    </source>
</evidence>
<dbReference type="PANTHER" id="PTHR37534:SF9">
    <property type="entry name" value="ZN(II)2CYS6 TRANSCRIPTION FACTOR (EUROFUNG)"/>
    <property type="match status" value="1"/>
</dbReference>
<evidence type="ECO:0000256" key="3">
    <source>
        <dbReference type="SAM" id="MobiDB-lite"/>
    </source>
</evidence>
<dbReference type="SUPFAM" id="SSF57701">
    <property type="entry name" value="Zn2/Cys6 DNA-binding domain"/>
    <property type="match status" value="1"/>
</dbReference>
<accession>M2N796</accession>
<evidence type="ECO:0000259" key="4">
    <source>
        <dbReference type="PROSITE" id="PS50048"/>
    </source>
</evidence>
<dbReference type="PROSITE" id="PS50048">
    <property type="entry name" value="ZN2_CY6_FUNGAL_2"/>
    <property type="match status" value="1"/>
</dbReference>
<evidence type="ECO:0000313" key="5">
    <source>
        <dbReference type="EMBL" id="EMC94665.1"/>
    </source>
</evidence>
<dbReference type="HOGENOM" id="CLU_013869_1_0_1"/>
<dbReference type="InterPro" id="IPR036864">
    <property type="entry name" value="Zn2-C6_fun-type_DNA-bd_sf"/>
</dbReference>
<dbReference type="GO" id="GO:0005634">
    <property type="term" value="C:nucleus"/>
    <property type="evidence" value="ECO:0007669"/>
    <property type="project" value="UniProtKB-SubCell"/>
</dbReference>
<feature type="domain" description="Zn(2)-C6 fungal-type" evidence="4">
    <location>
        <begin position="7"/>
        <end position="36"/>
    </location>
</feature>
<dbReference type="Proteomes" id="UP000011761">
    <property type="component" value="Unassembled WGS sequence"/>
</dbReference>
<dbReference type="OMA" id="TYFASYV"/>
<dbReference type="SMART" id="SM00066">
    <property type="entry name" value="GAL4"/>
    <property type="match status" value="1"/>
</dbReference>
<feature type="compositionally biased region" description="Basic and acidic residues" evidence="3">
    <location>
        <begin position="214"/>
        <end position="231"/>
    </location>
</feature>
<dbReference type="Pfam" id="PF00172">
    <property type="entry name" value="Zn_clus"/>
    <property type="match status" value="1"/>
</dbReference>
<reference evidence="5 6" key="1">
    <citation type="journal article" date="2012" name="PLoS Pathog.">
        <title>Diverse lifestyles and strategies of plant pathogenesis encoded in the genomes of eighteen Dothideomycetes fungi.</title>
        <authorList>
            <person name="Ohm R.A."/>
            <person name="Feau N."/>
            <person name="Henrissat B."/>
            <person name="Schoch C.L."/>
            <person name="Horwitz B.A."/>
            <person name="Barry K.W."/>
            <person name="Condon B.J."/>
            <person name="Copeland A.C."/>
            <person name="Dhillon B."/>
            <person name="Glaser F."/>
            <person name="Hesse C.N."/>
            <person name="Kosti I."/>
            <person name="LaButti K."/>
            <person name="Lindquist E.A."/>
            <person name="Lucas S."/>
            <person name="Salamov A.A."/>
            <person name="Bradshaw R.E."/>
            <person name="Ciuffetti L."/>
            <person name="Hamelin R.C."/>
            <person name="Kema G.H.J."/>
            <person name="Lawrence C."/>
            <person name="Scott J.A."/>
            <person name="Spatafora J.W."/>
            <person name="Turgeon B.G."/>
            <person name="de Wit P.J.G.M."/>
            <person name="Zhong S."/>
            <person name="Goodwin S.B."/>
            <person name="Grigoriev I.V."/>
        </authorList>
    </citation>
    <scope>NUCLEOTIDE SEQUENCE [LARGE SCALE GENOMIC DNA]</scope>
    <source>
        <strain evidence="5 6">UAMH 10762</strain>
    </source>
</reference>
<protein>
    <recommendedName>
        <fullName evidence="4">Zn(2)-C6 fungal-type domain-containing protein</fullName>
    </recommendedName>
</protein>
<dbReference type="AlphaFoldDB" id="M2N796"/>
<dbReference type="CDD" id="cd00067">
    <property type="entry name" value="GAL4"/>
    <property type="match status" value="1"/>
</dbReference>
<evidence type="ECO:0000256" key="1">
    <source>
        <dbReference type="ARBA" id="ARBA00004123"/>
    </source>
</evidence>
<name>M2N796_BAUPA</name>
<dbReference type="eggNOG" id="ENOG502SI37">
    <property type="taxonomic scope" value="Eukaryota"/>
</dbReference>
<dbReference type="CDD" id="cd12148">
    <property type="entry name" value="fungal_TF_MHR"/>
    <property type="match status" value="1"/>
</dbReference>
<dbReference type="GeneID" id="19107862"/>